<dbReference type="OrthoDB" id="10253577at2759"/>
<proteinExistence type="predicted"/>
<organism evidence="3 4">
    <name type="scientific">Giardia muris</name>
    <dbReference type="NCBI Taxonomy" id="5742"/>
    <lineage>
        <taxon>Eukaryota</taxon>
        <taxon>Metamonada</taxon>
        <taxon>Diplomonadida</taxon>
        <taxon>Hexamitidae</taxon>
        <taxon>Giardiinae</taxon>
        <taxon>Giardia</taxon>
    </lineage>
</organism>
<reference evidence="3 4" key="1">
    <citation type="submission" date="2019-05" db="EMBL/GenBank/DDBJ databases">
        <title>The compact genome of Giardia muris reveals important steps in the evolution of intestinal protozoan parasites.</title>
        <authorList>
            <person name="Xu F."/>
            <person name="Jimenez-Gonzalez A."/>
            <person name="Einarsson E."/>
            <person name="Astvaldsson A."/>
            <person name="Peirasmaki D."/>
            <person name="Eckmann L."/>
            <person name="Andersson J.O."/>
            <person name="Svard S.G."/>
            <person name="Jerlstrom-Hultqvist J."/>
        </authorList>
    </citation>
    <scope>NUCLEOTIDE SEQUENCE [LARGE SCALE GENOMIC DNA]</scope>
    <source>
        <strain evidence="3 4">Roberts-Thomson</strain>
    </source>
</reference>
<feature type="compositionally biased region" description="Pro residues" evidence="1">
    <location>
        <begin position="226"/>
        <end position="241"/>
    </location>
</feature>
<evidence type="ECO:0000256" key="1">
    <source>
        <dbReference type="SAM" id="MobiDB-lite"/>
    </source>
</evidence>
<evidence type="ECO:0000313" key="3">
    <source>
        <dbReference type="EMBL" id="TNJ30414.1"/>
    </source>
</evidence>
<dbReference type="AlphaFoldDB" id="A0A4Z1SXG1"/>
<dbReference type="InterPro" id="IPR006816">
    <property type="entry name" value="ELMO_dom"/>
</dbReference>
<accession>A0A4Z1SXG1</accession>
<dbReference type="EMBL" id="VDLU01000001">
    <property type="protein sequence ID" value="TNJ30414.1"/>
    <property type="molecule type" value="Genomic_DNA"/>
</dbReference>
<feature type="region of interest" description="Disordered" evidence="1">
    <location>
        <begin position="201"/>
        <end position="254"/>
    </location>
</feature>
<keyword evidence="4" id="KW-1185">Reference proteome</keyword>
<dbReference type="Pfam" id="PF04727">
    <property type="entry name" value="ELMO_CED12"/>
    <property type="match status" value="1"/>
</dbReference>
<evidence type="ECO:0000313" key="4">
    <source>
        <dbReference type="Proteomes" id="UP000315496"/>
    </source>
</evidence>
<dbReference type="VEuPathDB" id="GiardiaDB:GMRT_14104"/>
<feature type="compositionally biased region" description="Basic and acidic residues" evidence="1">
    <location>
        <begin position="205"/>
        <end position="223"/>
    </location>
</feature>
<name>A0A4Z1SXG1_GIAMU</name>
<sequence length="712" mass="80603">MQTWFKQHVMVIFDVHPARNAGHRRLWQYKRMNCVPCFLLISPLFDFLFVPTQDFKLRASSMKRRVPFIEDDHCQSILGLYEEVMLSNEKKHPMAFDYRHMFPLLVCGVRIKEMALVSIEPIDDDTTETEQNPDTMSTRNAILVTFTTFQSRKKYFRIGLSYSDSGLNDHDPLILDTSLLLPNIHGIVSLLRASDTKGSFQDLKSSSEEPVPHLDGSQKDKETISPPSPPSSSSSSPPPAKPIRTKVSGTKKKNRLSSSIVMADSFFSTNLTKCYVALENMRRRTAQVLGISTAIIANNLELYKDLRGLHLSMTNQVHQHLLADISRRVVQRTSLFESLKDLTIDQVTADSLGIGDTLLLQILRQHVLHAFEHPSIPHPFLWKRLGFQSDSPLSDFRATSLPALILLHCFARQCPDCLLTGTYDKSESDSDADRSLLRHLLWYCTTKDKETIVESLKRDGHEALIEPLEAFCSGPYELPYSYPVAVSILNVAHYVFTHPLVQPDEVGRKGPLVTLLEREYACRYIQFSTDAIMVDKNALVHKYSTNQNDYLLPSQLVTGDPNIEGRIQVLSHLFGEKVIGLAREALKASLDHNTQSITMDTVGDLDGPWSEFCTPFWEYYEACGYDILPLTLDAPAPLCDGLFRLGIGVTIILYKFLRRIPVVQRCLQFPRVFGLIKRALDDALEASVNIPCYSVDTLLIRVQHLVSLDFDQ</sequence>
<comment type="caution">
    <text evidence="3">The sequence shown here is derived from an EMBL/GenBank/DDBJ whole genome shotgun (WGS) entry which is preliminary data.</text>
</comment>
<protein>
    <submittedName>
        <fullName evidence="3">ELMO/CED-12 family protein</fullName>
    </submittedName>
</protein>
<evidence type="ECO:0000259" key="2">
    <source>
        <dbReference type="Pfam" id="PF04727"/>
    </source>
</evidence>
<gene>
    <name evidence="3" type="ORF">GMRT_14104</name>
</gene>
<feature type="domain" description="ELMO" evidence="2">
    <location>
        <begin position="307"/>
        <end position="498"/>
    </location>
</feature>
<dbReference type="Proteomes" id="UP000315496">
    <property type="component" value="Chromosome 1"/>
</dbReference>